<dbReference type="AlphaFoldDB" id="A0A974BYF3"/>
<evidence type="ECO:0000313" key="1">
    <source>
        <dbReference type="EMBL" id="OCT63160.1"/>
    </source>
</evidence>
<name>A0A974BYF3_XENLA</name>
<reference evidence="2" key="1">
    <citation type="journal article" date="2016" name="Nature">
        <title>Genome evolution in the allotetraploid frog Xenopus laevis.</title>
        <authorList>
            <person name="Session A.M."/>
            <person name="Uno Y."/>
            <person name="Kwon T."/>
            <person name="Chapman J.A."/>
            <person name="Toyoda A."/>
            <person name="Takahashi S."/>
            <person name="Fukui A."/>
            <person name="Hikosaka A."/>
            <person name="Suzuki A."/>
            <person name="Kondo M."/>
            <person name="van Heeringen S.J."/>
            <person name="Quigley I."/>
            <person name="Heinz S."/>
            <person name="Ogino H."/>
            <person name="Ochi H."/>
            <person name="Hellsten U."/>
            <person name="Lyons J.B."/>
            <person name="Simakov O."/>
            <person name="Putnam N."/>
            <person name="Stites J."/>
            <person name="Kuroki Y."/>
            <person name="Tanaka T."/>
            <person name="Michiue T."/>
            <person name="Watanabe M."/>
            <person name="Bogdanovic O."/>
            <person name="Lister R."/>
            <person name="Georgiou G."/>
            <person name="Paranjpe S.S."/>
            <person name="van Kruijsbergen I."/>
            <person name="Shu S."/>
            <person name="Carlson J."/>
            <person name="Kinoshita T."/>
            <person name="Ohta Y."/>
            <person name="Mawaribuchi S."/>
            <person name="Jenkins J."/>
            <person name="Grimwood J."/>
            <person name="Schmutz J."/>
            <person name="Mitros T."/>
            <person name="Mozaffari S.V."/>
            <person name="Suzuki Y."/>
            <person name="Haramoto Y."/>
            <person name="Yamamoto T.S."/>
            <person name="Takagi C."/>
            <person name="Heald R."/>
            <person name="Miller K."/>
            <person name="Haudenschild C."/>
            <person name="Kitzman J."/>
            <person name="Nakayama T."/>
            <person name="Izutsu Y."/>
            <person name="Robert J."/>
            <person name="Fortriede J."/>
            <person name="Burns K."/>
            <person name="Lotay V."/>
            <person name="Karimi K."/>
            <person name="Yasuoka Y."/>
            <person name="Dichmann D.S."/>
            <person name="Flajnik M.F."/>
            <person name="Houston D.W."/>
            <person name="Shendure J."/>
            <person name="DuPasquier L."/>
            <person name="Vize P.D."/>
            <person name="Zorn A.M."/>
            <person name="Ito M."/>
            <person name="Marcotte E.M."/>
            <person name="Wallingford J.B."/>
            <person name="Ito Y."/>
            <person name="Asashima M."/>
            <person name="Ueno N."/>
            <person name="Matsuda Y."/>
            <person name="Veenstra G.J."/>
            <person name="Fujiyama A."/>
            <person name="Harland R.M."/>
            <person name="Taira M."/>
            <person name="Rokhsar D.S."/>
        </authorList>
    </citation>
    <scope>NUCLEOTIDE SEQUENCE [LARGE SCALE GENOMIC DNA]</scope>
    <source>
        <strain evidence="2">J</strain>
    </source>
</reference>
<accession>A0A974BYF3</accession>
<sequence>MLGCERQTSGSLGRNMFCESDWIFHCQKRTAAVFRWVLPTSGSNYTTLLGMHRIQGMVEPSSLCQDWAEPKLFI</sequence>
<dbReference type="EMBL" id="CM004482">
    <property type="protein sequence ID" value="OCT63160.1"/>
    <property type="molecule type" value="Genomic_DNA"/>
</dbReference>
<evidence type="ECO:0000313" key="2">
    <source>
        <dbReference type="Proteomes" id="UP000694892"/>
    </source>
</evidence>
<organism evidence="1 2">
    <name type="scientific">Xenopus laevis</name>
    <name type="common">African clawed frog</name>
    <dbReference type="NCBI Taxonomy" id="8355"/>
    <lineage>
        <taxon>Eukaryota</taxon>
        <taxon>Metazoa</taxon>
        <taxon>Chordata</taxon>
        <taxon>Craniata</taxon>
        <taxon>Vertebrata</taxon>
        <taxon>Euteleostomi</taxon>
        <taxon>Amphibia</taxon>
        <taxon>Batrachia</taxon>
        <taxon>Anura</taxon>
        <taxon>Pipoidea</taxon>
        <taxon>Pipidae</taxon>
        <taxon>Xenopodinae</taxon>
        <taxon>Xenopus</taxon>
        <taxon>Xenopus</taxon>
    </lineage>
</organism>
<dbReference type="Proteomes" id="UP000694892">
    <property type="component" value="Chromosome 9_10L"/>
</dbReference>
<protein>
    <submittedName>
        <fullName evidence="1">Uncharacterized protein</fullName>
    </submittedName>
</protein>
<proteinExistence type="predicted"/>
<gene>
    <name evidence="1" type="ORF">XELAEV_18044258mg</name>
</gene>